<dbReference type="InterPro" id="IPR001351">
    <property type="entry name" value="Ribosomal_uS3_C"/>
</dbReference>
<dbReference type="InterPro" id="IPR009019">
    <property type="entry name" value="KH_sf_prok-type"/>
</dbReference>
<evidence type="ECO:0000256" key="7">
    <source>
        <dbReference type="ARBA" id="ARBA00035257"/>
    </source>
</evidence>
<dbReference type="PANTHER" id="PTHR11760">
    <property type="entry name" value="30S/40S RIBOSOMAL PROTEIN S3"/>
    <property type="match status" value="1"/>
</dbReference>
<evidence type="ECO:0000313" key="10">
    <source>
        <dbReference type="EMBL" id="OGG40794.1"/>
    </source>
</evidence>
<dbReference type="InterPro" id="IPR036419">
    <property type="entry name" value="Ribosomal_S3_C_sf"/>
</dbReference>
<proteinExistence type="inferred from homology"/>
<evidence type="ECO:0000256" key="1">
    <source>
        <dbReference type="ARBA" id="ARBA00010761"/>
    </source>
</evidence>
<evidence type="ECO:0000256" key="4">
    <source>
        <dbReference type="ARBA" id="ARBA00022980"/>
    </source>
</evidence>
<evidence type="ECO:0000256" key="5">
    <source>
        <dbReference type="ARBA" id="ARBA00023274"/>
    </source>
</evidence>
<dbReference type="GO" id="GO:0003729">
    <property type="term" value="F:mRNA binding"/>
    <property type="evidence" value="ECO:0007669"/>
    <property type="project" value="UniProtKB-UniRule"/>
</dbReference>
<protein>
    <recommendedName>
        <fullName evidence="7 8">Small ribosomal subunit protein uS3</fullName>
    </recommendedName>
</protein>
<dbReference type="AlphaFoldDB" id="A0A1F6BV13"/>
<dbReference type="PROSITE" id="PS50823">
    <property type="entry name" value="KH_TYPE_2"/>
    <property type="match status" value="1"/>
</dbReference>
<dbReference type="SUPFAM" id="SSF54814">
    <property type="entry name" value="Prokaryotic type KH domain (KH-domain type II)"/>
    <property type="match status" value="1"/>
</dbReference>
<keyword evidence="4 8" id="KW-0689">Ribosomal protein</keyword>
<comment type="function">
    <text evidence="6 8">Binds the lower part of the 30S subunit head. Binds mRNA in the 70S ribosome, positioning it for translation.</text>
</comment>
<dbReference type="SUPFAM" id="SSF54821">
    <property type="entry name" value="Ribosomal protein S3 C-terminal domain"/>
    <property type="match status" value="1"/>
</dbReference>
<dbReference type="Gene3D" id="3.30.1140.32">
    <property type="entry name" value="Ribosomal protein S3, C-terminal domain"/>
    <property type="match status" value="1"/>
</dbReference>
<dbReference type="PANTHER" id="PTHR11760:SF19">
    <property type="entry name" value="SMALL RIBOSOMAL SUBUNIT PROTEIN US3C"/>
    <property type="match status" value="1"/>
</dbReference>
<reference evidence="10 11" key="1">
    <citation type="journal article" date="2016" name="Nat. Commun.">
        <title>Thousands of microbial genomes shed light on interconnected biogeochemical processes in an aquifer system.</title>
        <authorList>
            <person name="Anantharaman K."/>
            <person name="Brown C.T."/>
            <person name="Hug L.A."/>
            <person name="Sharon I."/>
            <person name="Castelle C.J."/>
            <person name="Probst A.J."/>
            <person name="Thomas B.C."/>
            <person name="Singh A."/>
            <person name="Wilkins M.J."/>
            <person name="Karaoz U."/>
            <person name="Brodie E.L."/>
            <person name="Williams K.H."/>
            <person name="Hubbard S.S."/>
            <person name="Banfield J.F."/>
        </authorList>
    </citation>
    <scope>NUCLEOTIDE SEQUENCE [LARGE SCALE GENOMIC DNA]</scope>
</reference>
<dbReference type="SMART" id="SM00322">
    <property type="entry name" value="KH"/>
    <property type="match status" value="1"/>
</dbReference>
<evidence type="ECO:0000259" key="9">
    <source>
        <dbReference type="PROSITE" id="PS50823"/>
    </source>
</evidence>
<dbReference type="InterPro" id="IPR004044">
    <property type="entry name" value="KH_dom_type_2"/>
</dbReference>
<evidence type="ECO:0000256" key="6">
    <source>
        <dbReference type="ARBA" id="ARBA00024998"/>
    </source>
</evidence>
<evidence type="ECO:0000313" key="11">
    <source>
        <dbReference type="Proteomes" id="UP000176996"/>
    </source>
</evidence>
<dbReference type="CDD" id="cd02412">
    <property type="entry name" value="KH-II_30S_S3"/>
    <property type="match status" value="1"/>
</dbReference>
<dbReference type="GO" id="GO:0022627">
    <property type="term" value="C:cytosolic small ribosomal subunit"/>
    <property type="evidence" value="ECO:0007669"/>
    <property type="project" value="TreeGrafter"/>
</dbReference>
<dbReference type="GO" id="GO:0006412">
    <property type="term" value="P:translation"/>
    <property type="evidence" value="ECO:0007669"/>
    <property type="project" value="UniProtKB-UniRule"/>
</dbReference>
<dbReference type="NCBIfam" id="TIGR01009">
    <property type="entry name" value="rpsC_bact"/>
    <property type="match status" value="1"/>
</dbReference>
<dbReference type="STRING" id="1798471.A3A21_01005"/>
<dbReference type="InterPro" id="IPR004087">
    <property type="entry name" value="KH_dom"/>
</dbReference>
<evidence type="ECO:0000256" key="3">
    <source>
        <dbReference type="ARBA" id="ARBA00022884"/>
    </source>
</evidence>
<feature type="domain" description="KH type-2" evidence="9">
    <location>
        <begin position="38"/>
        <end position="117"/>
    </location>
</feature>
<dbReference type="Proteomes" id="UP000176996">
    <property type="component" value="Unassembled WGS sequence"/>
</dbReference>
<accession>A0A1F6BV13</accession>
<dbReference type="GO" id="GO:0019843">
    <property type="term" value="F:rRNA binding"/>
    <property type="evidence" value="ECO:0007669"/>
    <property type="project" value="UniProtKB-UniRule"/>
</dbReference>
<dbReference type="GO" id="GO:0003735">
    <property type="term" value="F:structural constituent of ribosome"/>
    <property type="evidence" value="ECO:0007669"/>
    <property type="project" value="InterPro"/>
</dbReference>
<dbReference type="Gene3D" id="3.30.300.20">
    <property type="match status" value="1"/>
</dbReference>
<gene>
    <name evidence="8" type="primary">rpsC</name>
    <name evidence="10" type="ORF">A3A21_01005</name>
</gene>
<dbReference type="Pfam" id="PF07650">
    <property type="entry name" value="KH_2"/>
    <property type="match status" value="1"/>
</dbReference>
<sequence>MAQKIKPTVHRLGITTSWANRWFFKKSLRFFIEEDYAIREIIKERILQAGIADLLIERRAEEIRINIKAGRPGLIIGRGGKGIEDLKNEIVRKIKAIRKENRISENFVLHVNIEELKRTEVSAAIIAQQIASDVERRLPFRRIIKRNLDALKQNREVKGARIRLSGRLNGAEISRSEWLAFGRMPLQTFRANIDYAEAISYNTYGVIGVKVWIYKGDIFEKN</sequence>
<dbReference type="Pfam" id="PF00189">
    <property type="entry name" value="Ribosomal_S3_C"/>
    <property type="match status" value="1"/>
</dbReference>
<evidence type="ECO:0000256" key="2">
    <source>
        <dbReference type="ARBA" id="ARBA00022730"/>
    </source>
</evidence>
<dbReference type="InterPro" id="IPR005704">
    <property type="entry name" value="Ribosomal_uS3_bac-typ"/>
</dbReference>
<dbReference type="EMBL" id="MFKK01000018">
    <property type="protein sequence ID" value="OGG40794.1"/>
    <property type="molecule type" value="Genomic_DNA"/>
</dbReference>
<dbReference type="FunFam" id="3.30.300.20:FF:000001">
    <property type="entry name" value="30S ribosomal protein S3"/>
    <property type="match status" value="1"/>
</dbReference>
<evidence type="ECO:0000256" key="8">
    <source>
        <dbReference type="HAMAP-Rule" id="MF_01309"/>
    </source>
</evidence>
<comment type="caution">
    <text evidence="10">The sequence shown here is derived from an EMBL/GenBank/DDBJ whole genome shotgun (WGS) entry which is preliminary data.</text>
</comment>
<keyword evidence="2 8" id="KW-0699">rRNA-binding</keyword>
<dbReference type="InterPro" id="IPR057258">
    <property type="entry name" value="Ribosomal_uS3"/>
</dbReference>
<keyword evidence="3 8" id="KW-0694">RNA-binding</keyword>
<name>A0A1F6BV13_9BACT</name>
<dbReference type="InterPro" id="IPR015946">
    <property type="entry name" value="KH_dom-like_a/b"/>
</dbReference>
<dbReference type="HAMAP" id="MF_01309_B">
    <property type="entry name" value="Ribosomal_uS3_B"/>
    <property type="match status" value="1"/>
</dbReference>
<keyword evidence="5 8" id="KW-0687">Ribonucleoprotein</keyword>
<comment type="subunit">
    <text evidence="8">Part of the 30S ribosomal subunit. Forms a tight complex with proteins S10 and S14.</text>
</comment>
<comment type="similarity">
    <text evidence="1 8">Belongs to the universal ribosomal protein uS3 family.</text>
</comment>
<organism evidence="10 11">
    <name type="scientific">Candidatus Jorgensenbacteria bacterium RIFCSPLOWO2_01_FULL_45_25b</name>
    <dbReference type="NCBI Taxonomy" id="1798471"/>
    <lineage>
        <taxon>Bacteria</taxon>
        <taxon>Candidatus Joergenseniibacteriota</taxon>
    </lineage>
</organism>